<organism evidence="11 13">
    <name type="scientific">Medicago truncatula</name>
    <name type="common">Barrel medic</name>
    <name type="synonym">Medicago tribuloides</name>
    <dbReference type="NCBI Taxonomy" id="3880"/>
    <lineage>
        <taxon>Eukaryota</taxon>
        <taxon>Viridiplantae</taxon>
        <taxon>Streptophyta</taxon>
        <taxon>Embryophyta</taxon>
        <taxon>Tracheophyta</taxon>
        <taxon>Spermatophyta</taxon>
        <taxon>Magnoliopsida</taxon>
        <taxon>eudicotyledons</taxon>
        <taxon>Gunneridae</taxon>
        <taxon>Pentapetalae</taxon>
        <taxon>rosids</taxon>
        <taxon>fabids</taxon>
        <taxon>Fabales</taxon>
        <taxon>Fabaceae</taxon>
        <taxon>Papilionoideae</taxon>
        <taxon>50 kb inversion clade</taxon>
        <taxon>NPAAA clade</taxon>
        <taxon>Hologalegina</taxon>
        <taxon>IRL clade</taxon>
        <taxon>Trifolieae</taxon>
        <taxon>Medicago</taxon>
    </lineage>
</organism>
<keyword evidence="5 9" id="KW-0378">Hydrolase</keyword>
<dbReference type="GO" id="GO:0005975">
    <property type="term" value="P:carbohydrate metabolic process"/>
    <property type="evidence" value="ECO:0007669"/>
    <property type="project" value="InterPro"/>
</dbReference>
<dbReference type="SUPFAM" id="SSF51126">
    <property type="entry name" value="Pectin lyase-like"/>
    <property type="match status" value="1"/>
</dbReference>
<evidence type="ECO:0000256" key="4">
    <source>
        <dbReference type="ARBA" id="ARBA00022525"/>
    </source>
</evidence>
<evidence type="ECO:0000256" key="7">
    <source>
        <dbReference type="ARBA" id="ARBA00023316"/>
    </source>
</evidence>
<dbReference type="GO" id="GO:0004650">
    <property type="term" value="F:polygalacturonase activity"/>
    <property type="evidence" value="ECO:0007669"/>
    <property type="project" value="InterPro"/>
</dbReference>
<evidence type="ECO:0000256" key="8">
    <source>
        <dbReference type="PROSITE-ProRule" id="PRU10052"/>
    </source>
</evidence>
<evidence type="ECO:0000256" key="9">
    <source>
        <dbReference type="RuleBase" id="RU361169"/>
    </source>
</evidence>
<evidence type="ECO:0000256" key="2">
    <source>
        <dbReference type="ARBA" id="ARBA00008834"/>
    </source>
</evidence>
<dbReference type="HOGENOM" id="CLU_016031_2_2_1"/>
<dbReference type="InterPro" id="IPR011050">
    <property type="entry name" value="Pectin_lyase_fold/virulence"/>
</dbReference>
<reference evidence="11 13" key="1">
    <citation type="journal article" date="2011" name="Nature">
        <title>The Medicago genome provides insight into the evolution of rhizobial symbioses.</title>
        <authorList>
            <person name="Young N.D."/>
            <person name="Debelle F."/>
            <person name="Oldroyd G.E."/>
            <person name="Geurts R."/>
            <person name="Cannon S.B."/>
            <person name="Udvardi M.K."/>
            <person name="Benedito V.A."/>
            <person name="Mayer K.F."/>
            <person name="Gouzy J."/>
            <person name="Schoof H."/>
            <person name="Van de Peer Y."/>
            <person name="Proost S."/>
            <person name="Cook D.R."/>
            <person name="Meyers B.C."/>
            <person name="Spannagl M."/>
            <person name="Cheung F."/>
            <person name="De Mita S."/>
            <person name="Krishnakumar V."/>
            <person name="Gundlach H."/>
            <person name="Zhou S."/>
            <person name="Mudge J."/>
            <person name="Bharti A.K."/>
            <person name="Murray J.D."/>
            <person name="Naoumkina M.A."/>
            <person name="Rosen B."/>
            <person name="Silverstein K.A."/>
            <person name="Tang H."/>
            <person name="Rombauts S."/>
            <person name="Zhao P.X."/>
            <person name="Zhou P."/>
            <person name="Barbe V."/>
            <person name="Bardou P."/>
            <person name="Bechner M."/>
            <person name="Bellec A."/>
            <person name="Berger A."/>
            <person name="Berges H."/>
            <person name="Bidwell S."/>
            <person name="Bisseling T."/>
            <person name="Choisne N."/>
            <person name="Couloux A."/>
            <person name="Denny R."/>
            <person name="Deshpande S."/>
            <person name="Dai X."/>
            <person name="Doyle J.J."/>
            <person name="Dudez A.M."/>
            <person name="Farmer A.D."/>
            <person name="Fouteau S."/>
            <person name="Franken C."/>
            <person name="Gibelin C."/>
            <person name="Gish J."/>
            <person name="Goldstein S."/>
            <person name="Gonzalez A.J."/>
            <person name="Green P.J."/>
            <person name="Hallab A."/>
            <person name="Hartog M."/>
            <person name="Hua A."/>
            <person name="Humphray S.J."/>
            <person name="Jeong D.H."/>
            <person name="Jing Y."/>
            <person name="Jocker A."/>
            <person name="Kenton S.M."/>
            <person name="Kim D.J."/>
            <person name="Klee K."/>
            <person name="Lai H."/>
            <person name="Lang C."/>
            <person name="Lin S."/>
            <person name="Macmil S.L."/>
            <person name="Magdelenat G."/>
            <person name="Matthews L."/>
            <person name="McCorrison J."/>
            <person name="Monaghan E.L."/>
            <person name="Mun J.H."/>
            <person name="Najar F.Z."/>
            <person name="Nicholson C."/>
            <person name="Noirot C."/>
            <person name="O'Bleness M."/>
            <person name="Paule C.R."/>
            <person name="Poulain J."/>
            <person name="Prion F."/>
            <person name="Qin B."/>
            <person name="Qu C."/>
            <person name="Retzel E.F."/>
            <person name="Riddle C."/>
            <person name="Sallet E."/>
            <person name="Samain S."/>
            <person name="Samson N."/>
            <person name="Sanders I."/>
            <person name="Saurat O."/>
            <person name="Scarpelli C."/>
            <person name="Schiex T."/>
            <person name="Segurens B."/>
            <person name="Severin A.J."/>
            <person name="Sherrier D.J."/>
            <person name="Shi R."/>
            <person name="Sims S."/>
            <person name="Singer S.R."/>
            <person name="Sinharoy S."/>
            <person name="Sterck L."/>
            <person name="Viollet A."/>
            <person name="Wang B.B."/>
            <person name="Wang K."/>
            <person name="Wang M."/>
            <person name="Wang X."/>
            <person name="Warfsmann J."/>
            <person name="Weissenbach J."/>
            <person name="White D.D."/>
            <person name="White J.D."/>
            <person name="Wiley G.B."/>
            <person name="Wincker P."/>
            <person name="Xing Y."/>
            <person name="Yang L."/>
            <person name="Yao Z."/>
            <person name="Ying F."/>
            <person name="Zhai J."/>
            <person name="Zhou L."/>
            <person name="Zuber A."/>
            <person name="Denarie J."/>
            <person name="Dixon R.A."/>
            <person name="May G.D."/>
            <person name="Schwartz D.C."/>
            <person name="Rogers J."/>
            <person name="Quetier F."/>
            <person name="Town C.D."/>
            <person name="Roe B.A."/>
        </authorList>
    </citation>
    <scope>NUCLEOTIDE SEQUENCE [LARGE SCALE GENOMIC DNA]</scope>
    <source>
        <strain evidence="11">A17</strain>
        <strain evidence="12 13">cv. Jemalong A17</strain>
    </source>
</reference>
<dbReference type="KEGG" id="mtr:25490499"/>
<dbReference type="InterPro" id="IPR006626">
    <property type="entry name" value="PbH1"/>
</dbReference>
<dbReference type="AlphaFoldDB" id="A0A072UUB1"/>
<protein>
    <submittedName>
        <fullName evidence="11">Polygalacturonase/glycoside hydrolase family protein</fullName>
    </submittedName>
</protein>
<sequence>MVGNILFVLGLLAVCISESQARVTNVFNVLNYGAIADGKTDNKEAFLKAWSDACNSNGKVTLLIPKGTYMVKQVIFSGPCKGSTNFKIQGTLKAPIDPFFATDKWINFQYVNNLVVGGPGTLDGQGSSAWSVNDCKNNPNCPRLPISMTFDFVTNGTIHHLRSFNSKGAHFKLFACENMIFTKIRISAPGDSPNTDGIKIGKSNGITIKSASIGTGDDCIAMVSGTRNVWISDVFCGPGHGVSIGSLGKNDGEEDVDNINVKNCTFSDTTNGLRIKTWASPLTKILKASHIVYEDIVMNNVGNPILIDQEYCPNRGCSNKVPSNVQINTVSYKNIRGSVNSEHAMNLKCSEKEPCQNIIVENIDLWPNDGKRKLNNWCSHAYVSSFGKQNPPSCL</sequence>
<evidence type="ECO:0000256" key="10">
    <source>
        <dbReference type="SAM" id="SignalP"/>
    </source>
</evidence>
<comment type="similarity">
    <text evidence="2 9">Belongs to the glycosyl hydrolase 28 family.</text>
</comment>
<dbReference type="PROSITE" id="PS00502">
    <property type="entry name" value="POLYGALACTURONASE"/>
    <property type="match status" value="1"/>
</dbReference>
<evidence type="ECO:0000313" key="13">
    <source>
        <dbReference type="Proteomes" id="UP000002051"/>
    </source>
</evidence>
<evidence type="ECO:0000256" key="3">
    <source>
        <dbReference type="ARBA" id="ARBA00022512"/>
    </source>
</evidence>
<evidence type="ECO:0000313" key="11">
    <source>
        <dbReference type="EMBL" id="KEH33414.1"/>
    </source>
</evidence>
<reference evidence="11 13" key="2">
    <citation type="journal article" date="2014" name="BMC Genomics">
        <title>An improved genome release (version Mt4.0) for the model legume Medicago truncatula.</title>
        <authorList>
            <person name="Tang H."/>
            <person name="Krishnakumar V."/>
            <person name="Bidwell S."/>
            <person name="Rosen B."/>
            <person name="Chan A."/>
            <person name="Zhou S."/>
            <person name="Gentzbittel L."/>
            <person name="Childs K.L."/>
            <person name="Yandell M."/>
            <person name="Gundlach H."/>
            <person name="Mayer K.F."/>
            <person name="Schwartz D.C."/>
            <person name="Town C.D."/>
        </authorList>
    </citation>
    <scope>GENOME REANNOTATION</scope>
    <source>
        <strain evidence="11">A17</strain>
        <strain evidence="12 13">cv. Jemalong A17</strain>
    </source>
</reference>
<dbReference type="Proteomes" id="UP000002051">
    <property type="component" value="Chromosome 3"/>
</dbReference>
<dbReference type="PANTHER" id="PTHR31375">
    <property type="match status" value="1"/>
</dbReference>
<dbReference type="Gene3D" id="2.160.20.10">
    <property type="entry name" value="Single-stranded right-handed beta-helix, Pectin lyase-like"/>
    <property type="match status" value="1"/>
</dbReference>
<feature type="active site" evidence="8">
    <location>
        <position position="240"/>
    </location>
</feature>
<dbReference type="InterPro" id="IPR012334">
    <property type="entry name" value="Pectin_lyas_fold"/>
</dbReference>
<keyword evidence="7" id="KW-0961">Cell wall biogenesis/degradation</keyword>
<reference evidence="12" key="3">
    <citation type="submission" date="2015-04" db="UniProtKB">
        <authorList>
            <consortium name="EnsemblPlants"/>
        </authorList>
    </citation>
    <scope>IDENTIFICATION</scope>
    <source>
        <strain evidence="12">cv. Jemalong A17</strain>
    </source>
</reference>
<keyword evidence="6 9" id="KW-0326">Glycosidase</keyword>
<dbReference type="InterPro" id="IPR000743">
    <property type="entry name" value="Glyco_hydro_28"/>
</dbReference>
<dbReference type="FunFam" id="2.160.20.10:FF:000004">
    <property type="entry name" value="Pectin lyase-like superfamily protein"/>
    <property type="match status" value="1"/>
</dbReference>
<dbReference type="OrthoDB" id="187139at2759"/>
<gene>
    <name evidence="12" type="primary">25490499</name>
    <name evidence="11" type="ordered locus">MTR_3g438050</name>
</gene>
<dbReference type="EnsemblPlants" id="KEH33414">
    <property type="protein sequence ID" value="KEH33414"/>
    <property type="gene ID" value="MTR_3g438050"/>
</dbReference>
<evidence type="ECO:0000256" key="1">
    <source>
        <dbReference type="ARBA" id="ARBA00004191"/>
    </source>
</evidence>
<feature type="signal peptide" evidence="10">
    <location>
        <begin position="1"/>
        <end position="21"/>
    </location>
</feature>
<evidence type="ECO:0000256" key="5">
    <source>
        <dbReference type="ARBA" id="ARBA00022801"/>
    </source>
</evidence>
<dbReference type="Pfam" id="PF00295">
    <property type="entry name" value="Glyco_hydro_28"/>
    <property type="match status" value="1"/>
</dbReference>
<accession>A0A072UUB1</accession>
<comment type="subcellular location">
    <subcellularLocation>
        <location evidence="1">Secreted</location>
        <location evidence="1">Cell wall</location>
    </subcellularLocation>
</comment>
<evidence type="ECO:0000313" key="12">
    <source>
        <dbReference type="EnsemblPlants" id="KEH33414"/>
    </source>
</evidence>
<name>A0A072UUB1_MEDTR</name>
<keyword evidence="10" id="KW-0732">Signal</keyword>
<dbReference type="EMBL" id="CM001219">
    <property type="protein sequence ID" value="KEH33414.1"/>
    <property type="molecule type" value="Genomic_DNA"/>
</dbReference>
<feature type="chain" id="PRO_5014500036" evidence="10">
    <location>
        <begin position="22"/>
        <end position="395"/>
    </location>
</feature>
<keyword evidence="13" id="KW-1185">Reference proteome</keyword>
<dbReference type="GO" id="GO:0071555">
    <property type="term" value="P:cell wall organization"/>
    <property type="evidence" value="ECO:0007669"/>
    <property type="project" value="UniProtKB-KW"/>
</dbReference>
<keyword evidence="3" id="KW-0134">Cell wall</keyword>
<proteinExistence type="inferred from homology"/>
<dbReference type="STRING" id="3880.A0A072UUB1"/>
<evidence type="ECO:0000256" key="6">
    <source>
        <dbReference type="ARBA" id="ARBA00023295"/>
    </source>
</evidence>
<keyword evidence="4" id="KW-0964">Secreted</keyword>
<dbReference type="SMART" id="SM00710">
    <property type="entry name" value="PbH1"/>
    <property type="match status" value="5"/>
</dbReference>